<keyword evidence="4" id="KW-1185">Reference proteome</keyword>
<dbReference type="SUPFAM" id="SSF56601">
    <property type="entry name" value="beta-lactamase/transpeptidase-like"/>
    <property type="match status" value="1"/>
</dbReference>
<dbReference type="GO" id="GO:0016787">
    <property type="term" value="F:hydrolase activity"/>
    <property type="evidence" value="ECO:0007669"/>
    <property type="project" value="UniProtKB-KW"/>
</dbReference>
<dbReference type="PATRIC" id="fig|1158612.3.peg.2826"/>
<dbReference type="InterPro" id="IPR001466">
    <property type="entry name" value="Beta-lactam-related"/>
</dbReference>
<dbReference type="PANTHER" id="PTHR43283:SF11">
    <property type="entry name" value="BETA-LACTAMASE-RELATED DOMAIN-CONTAINING PROTEIN"/>
    <property type="match status" value="1"/>
</dbReference>
<comment type="caution">
    <text evidence="3">The sequence shown here is derived from an EMBL/GenBank/DDBJ whole genome shotgun (WGS) entry which is preliminary data.</text>
</comment>
<dbReference type="eggNOG" id="COG1680">
    <property type="taxonomic scope" value="Bacteria"/>
</dbReference>
<dbReference type="AlphaFoldDB" id="R3WNY5"/>
<dbReference type="PANTHER" id="PTHR43283">
    <property type="entry name" value="BETA-LACTAMASE-RELATED"/>
    <property type="match status" value="1"/>
</dbReference>
<protein>
    <recommendedName>
        <fullName evidence="2">Beta-lactamase-related domain-containing protein</fullName>
    </recommendedName>
</protein>
<accession>R3WNY5</accession>
<gene>
    <name evidence="3" type="ORF">UC7_02860</name>
</gene>
<evidence type="ECO:0000313" key="3">
    <source>
        <dbReference type="EMBL" id="EOL43530.1"/>
    </source>
</evidence>
<dbReference type="InterPro" id="IPR050789">
    <property type="entry name" value="Diverse_Enzym_Activities"/>
</dbReference>
<reference evidence="3 4" key="1">
    <citation type="submission" date="2013-02" db="EMBL/GenBank/DDBJ databases">
        <title>The Genome Sequence of Enterococcus caccae BAA-1240.</title>
        <authorList>
            <consortium name="The Broad Institute Genome Sequencing Platform"/>
            <consortium name="The Broad Institute Genome Sequencing Center for Infectious Disease"/>
            <person name="Earl A.M."/>
            <person name="Gilmore M.S."/>
            <person name="Lebreton F."/>
            <person name="Walker B."/>
            <person name="Young S.K."/>
            <person name="Zeng Q."/>
            <person name="Gargeya S."/>
            <person name="Fitzgerald M."/>
            <person name="Haas B."/>
            <person name="Abouelleil A."/>
            <person name="Alvarado L."/>
            <person name="Arachchi H.M."/>
            <person name="Berlin A.M."/>
            <person name="Chapman S.B."/>
            <person name="Dewar J."/>
            <person name="Goldberg J."/>
            <person name="Griggs A."/>
            <person name="Gujja S."/>
            <person name="Hansen M."/>
            <person name="Howarth C."/>
            <person name="Imamovic A."/>
            <person name="Larimer J."/>
            <person name="McCowan C."/>
            <person name="Murphy C."/>
            <person name="Neiman D."/>
            <person name="Pearson M."/>
            <person name="Priest M."/>
            <person name="Roberts A."/>
            <person name="Saif S."/>
            <person name="Shea T."/>
            <person name="Sisk P."/>
            <person name="Sykes S."/>
            <person name="Wortman J."/>
            <person name="Nusbaum C."/>
            <person name="Birren B."/>
        </authorList>
    </citation>
    <scope>NUCLEOTIDE SEQUENCE [LARGE SCALE GENOMIC DNA]</scope>
    <source>
        <strain evidence="3 4">ATCC BAA-1240</strain>
    </source>
</reference>
<name>R3WNY5_9ENTE</name>
<feature type="domain" description="Beta-lactamase-related" evidence="2">
    <location>
        <begin position="12"/>
        <end position="320"/>
    </location>
</feature>
<evidence type="ECO:0000256" key="1">
    <source>
        <dbReference type="ARBA" id="ARBA00022801"/>
    </source>
</evidence>
<dbReference type="STRING" id="317735.RU98_GL000033"/>
<dbReference type="Gene3D" id="3.40.710.10">
    <property type="entry name" value="DD-peptidase/beta-lactamase superfamily"/>
    <property type="match status" value="1"/>
</dbReference>
<keyword evidence="1" id="KW-0378">Hydrolase</keyword>
<proteinExistence type="predicted"/>
<dbReference type="Pfam" id="PF00144">
    <property type="entry name" value="Beta-lactamase"/>
    <property type="match status" value="1"/>
</dbReference>
<evidence type="ECO:0000259" key="2">
    <source>
        <dbReference type="Pfam" id="PF00144"/>
    </source>
</evidence>
<dbReference type="EMBL" id="AJAU01000022">
    <property type="protein sequence ID" value="EOL43530.1"/>
    <property type="molecule type" value="Genomic_DNA"/>
</dbReference>
<organism evidence="3 4">
    <name type="scientific">Enterococcus caccae ATCC BAA-1240</name>
    <dbReference type="NCBI Taxonomy" id="1158612"/>
    <lineage>
        <taxon>Bacteria</taxon>
        <taxon>Bacillati</taxon>
        <taxon>Bacillota</taxon>
        <taxon>Bacilli</taxon>
        <taxon>Lactobacillales</taxon>
        <taxon>Enterococcaceae</taxon>
        <taxon>Enterococcus</taxon>
    </lineage>
</organism>
<dbReference type="Proteomes" id="UP000013840">
    <property type="component" value="Unassembled WGS sequence"/>
</dbReference>
<evidence type="ECO:0000313" key="4">
    <source>
        <dbReference type="Proteomes" id="UP000013840"/>
    </source>
</evidence>
<dbReference type="InterPro" id="IPR012338">
    <property type="entry name" value="Beta-lactam/transpept-like"/>
</dbReference>
<sequence>MMYKETSKKIKIMMNEGVFPGVSFSFMTKTESEDHTWGKAQIFPEAEVLDRSLLFDVASLTKVICTTTVVLQLMEAKIIEIDRSLKTYYPAFEDEKITIRHLLTHTSDIQSYIENRDTLSKEELKRAYNQVQSGEALGKKVSYTDTGTILLGFMLEELLGKEVIELFKERVLHPLDMRESIFLPTDSANIVPTENHPVRGLIRGQTHDPKAFVLAEHAGNAGLFTNLTDLKKFTSMYLNEGVYQDTKLLERTTICSLLADQTPNKHGNRSLGWDLKDDLTGRPILFHTGYTGTFLLIDPNEKEAFIFLSNRVHPVDKRAEYIEKRDELIEIYLKEKITNKDESLSF</sequence>